<organism evidence="1 2">
    <name type="scientific">Lecanicillium saksenae</name>
    <dbReference type="NCBI Taxonomy" id="468837"/>
    <lineage>
        <taxon>Eukaryota</taxon>
        <taxon>Fungi</taxon>
        <taxon>Dikarya</taxon>
        <taxon>Ascomycota</taxon>
        <taxon>Pezizomycotina</taxon>
        <taxon>Sordariomycetes</taxon>
        <taxon>Hypocreomycetidae</taxon>
        <taxon>Hypocreales</taxon>
        <taxon>Cordycipitaceae</taxon>
        <taxon>Lecanicillium</taxon>
    </lineage>
</organism>
<proteinExistence type="predicted"/>
<accession>A0ACC1QZT7</accession>
<keyword evidence="2" id="KW-1185">Reference proteome</keyword>
<dbReference type="EMBL" id="JANAKD010000220">
    <property type="protein sequence ID" value="KAJ3496112.1"/>
    <property type="molecule type" value="Genomic_DNA"/>
</dbReference>
<reference evidence="1" key="1">
    <citation type="submission" date="2022-07" db="EMBL/GenBank/DDBJ databases">
        <title>Genome Sequence of Lecanicillium saksenae.</title>
        <authorList>
            <person name="Buettner E."/>
        </authorList>
    </citation>
    <scope>NUCLEOTIDE SEQUENCE</scope>
    <source>
        <strain evidence="1">VT-O1</strain>
    </source>
</reference>
<evidence type="ECO:0000313" key="1">
    <source>
        <dbReference type="EMBL" id="KAJ3496112.1"/>
    </source>
</evidence>
<sequence>MSSRVRKRSRAPAEDWRADCPFELHIASFPVARKVKDGRFSKTENGSTKKDKRTTASDRMEPLFQESPFELTGNSRSHATMDIHYHVEPQTQWSRMTRYNSFVLKPEKYMRGEFVFVANDKSIARGTLGEDLNAQVGLCNIWVAKILEIKAVDEHKVYARVCWMYSPNELPGGRRPYHGTNEVIASNHLDIINVLSIVGHAKVSHWIEADDDEVIDGLYWRQAFDCRTTQLSPVDLVCRCRNPANPDEMLIGCTSSDCGHWMHIGCLRQDVLKRVYDQLGTDRSYVLTATMTTTERGFGLQRQSAQAALAALTVEDERPSDGSSAHPNTEAGERAKNLEDNSMQPTELTALATSQNARHAKYVPKKKVRRQRKSDAKPYLGLFQATLLMNEGPMVWEIKDLRPGFADSMQTWSESEASVTSKWGEVARYNG</sequence>
<evidence type="ECO:0000313" key="2">
    <source>
        <dbReference type="Proteomes" id="UP001148737"/>
    </source>
</evidence>
<dbReference type="Proteomes" id="UP001148737">
    <property type="component" value="Unassembled WGS sequence"/>
</dbReference>
<gene>
    <name evidence="1" type="ORF">NLG97_g2898</name>
</gene>
<name>A0ACC1QZT7_9HYPO</name>
<comment type="caution">
    <text evidence="1">The sequence shown here is derived from an EMBL/GenBank/DDBJ whole genome shotgun (WGS) entry which is preliminary data.</text>
</comment>
<protein>
    <submittedName>
        <fullName evidence="1">Uncharacterized protein</fullName>
    </submittedName>
</protein>